<organism evidence="1">
    <name type="scientific">Albugo laibachii Nc14</name>
    <dbReference type="NCBI Taxonomy" id="890382"/>
    <lineage>
        <taxon>Eukaryota</taxon>
        <taxon>Sar</taxon>
        <taxon>Stramenopiles</taxon>
        <taxon>Oomycota</taxon>
        <taxon>Peronosporomycetes</taxon>
        <taxon>Albuginales</taxon>
        <taxon>Albuginaceae</taxon>
        <taxon>Albugo</taxon>
    </lineage>
</organism>
<evidence type="ECO:0000313" key="2">
    <source>
        <dbReference type="EMBL" id="CCA26860.1"/>
    </source>
</evidence>
<dbReference type="EMBL" id="FR824461">
    <property type="protein sequence ID" value="CCA26812.1"/>
    <property type="molecule type" value="Genomic_DNA"/>
</dbReference>
<proteinExistence type="predicted"/>
<gene>
    <name evidence="1" type="primary">AlNc14C418G11501</name>
    <name evidence="2" type="synonym">AlNc14C423G11542</name>
    <name evidence="1" type="ORF">ALNC14_129560</name>
    <name evidence="2" type="ORF">ALNC14_130040</name>
</gene>
<sequence length="94" mass="10602">MSGCMGESHIQANSYAGQKYNLDASSNVTVWNPEGKTKRTASSLELEEYLLLWIRQGKEHKLPFITGATIWAKAAKICRELVRSGNCQDTVKRW</sequence>
<protein>
    <submittedName>
        <fullName evidence="1">AlNc14C418G11501 protein</fullName>
    </submittedName>
    <submittedName>
        <fullName evidence="2">AlNc14C423G11542 protein</fullName>
    </submittedName>
</protein>
<dbReference type="HOGENOM" id="CLU_2390590_0_0_1"/>
<name>F0WZ94_9STRA</name>
<reference evidence="1" key="2">
    <citation type="submission" date="2011-02" db="EMBL/GenBank/DDBJ databases">
        <authorList>
            <person name="MacLean D."/>
        </authorList>
    </citation>
    <scope>NUCLEOTIDE SEQUENCE</scope>
</reference>
<accession>F0WZ94</accession>
<reference evidence="1" key="1">
    <citation type="journal article" date="2011" name="PLoS Biol.">
        <title>Gene gain and loss during evolution of obligate parasitism in the white rust pathogen of Arabidopsis thaliana.</title>
        <authorList>
            <person name="Kemen E."/>
            <person name="Gardiner A."/>
            <person name="Schultz-Larsen T."/>
            <person name="Kemen A.C."/>
            <person name="Balmuth A.L."/>
            <person name="Robert-Seilaniantz A."/>
            <person name="Bailey K."/>
            <person name="Holub E."/>
            <person name="Studholme D.J."/>
            <person name="Maclean D."/>
            <person name="Jones J.D."/>
        </authorList>
    </citation>
    <scope>NUCLEOTIDE SEQUENCE</scope>
</reference>
<evidence type="ECO:0000313" key="1">
    <source>
        <dbReference type="EMBL" id="CCA26812.1"/>
    </source>
</evidence>
<dbReference type="EMBL" id="FR824466">
    <property type="protein sequence ID" value="CCA26860.1"/>
    <property type="molecule type" value="Genomic_DNA"/>
</dbReference>
<dbReference type="AlphaFoldDB" id="F0WZ94"/>